<keyword evidence="7" id="KW-0812">Transmembrane</keyword>
<evidence type="ECO:0000256" key="4">
    <source>
        <dbReference type="ARBA" id="ARBA00013208"/>
    </source>
</evidence>
<dbReference type="GO" id="GO:0009003">
    <property type="term" value="F:signal peptidase activity"/>
    <property type="evidence" value="ECO:0007669"/>
    <property type="project" value="UniProtKB-EC"/>
</dbReference>
<evidence type="ECO:0000256" key="3">
    <source>
        <dbReference type="ARBA" id="ARBA00009370"/>
    </source>
</evidence>
<feature type="transmembrane region" description="Helical" evidence="7">
    <location>
        <begin position="20"/>
        <end position="42"/>
    </location>
</feature>
<dbReference type="AlphaFoldDB" id="A0A0S7BEM0"/>
<dbReference type="Proteomes" id="UP000055060">
    <property type="component" value="Unassembled WGS sequence"/>
</dbReference>
<dbReference type="EMBL" id="DF967972">
    <property type="protein sequence ID" value="GAP13913.1"/>
    <property type="molecule type" value="Genomic_DNA"/>
</dbReference>
<dbReference type="CDD" id="cd06530">
    <property type="entry name" value="S26_SPase_I"/>
    <property type="match status" value="1"/>
</dbReference>
<evidence type="ECO:0000256" key="2">
    <source>
        <dbReference type="ARBA" id="ARBA00004401"/>
    </source>
</evidence>
<dbReference type="InterPro" id="IPR019758">
    <property type="entry name" value="Pept_S26A_signal_pept_1_CS"/>
</dbReference>
<feature type="domain" description="Peptidase S26" evidence="8">
    <location>
        <begin position="27"/>
        <end position="177"/>
    </location>
</feature>
<dbReference type="RefSeq" id="WP_083522430.1">
    <property type="nucleotide sequence ID" value="NZ_DF967972.1"/>
</dbReference>
<dbReference type="STRING" id="360412.LARV_01672"/>
<keyword evidence="7" id="KW-1133">Transmembrane helix</keyword>
<evidence type="ECO:0000256" key="6">
    <source>
        <dbReference type="PIRSR" id="PIRSR600223-1"/>
    </source>
</evidence>
<keyword evidence="10" id="KW-1185">Reference proteome</keyword>
<reference evidence="9" key="1">
    <citation type="submission" date="2015-07" db="EMBL/GenBank/DDBJ databases">
        <title>Draft Genome Sequences of Anaerolinea thermolimosa IMO-1, Bellilinea caldifistulae GOMI-1, Leptolinea tardivitalis YMTK-2, Levilinea saccharolytica KIBI-1,Longilinea arvoryzae KOME-1, Previously Described as Members of the Anaerolineaceae (Chloroflexi).</title>
        <authorList>
            <person name="Sekiguchi Y."/>
            <person name="Ohashi A."/>
            <person name="Matsuura N."/>
            <person name="Tourlousse M.D."/>
        </authorList>
    </citation>
    <scope>NUCLEOTIDE SEQUENCE [LARGE SCALE GENOMIC DNA]</scope>
    <source>
        <strain evidence="9">KOME-1</strain>
    </source>
</reference>
<dbReference type="PANTHER" id="PTHR43390:SF1">
    <property type="entry name" value="CHLOROPLAST PROCESSING PEPTIDASE"/>
    <property type="match status" value="1"/>
</dbReference>
<proteinExistence type="inferred from homology"/>
<dbReference type="GO" id="GO:0006465">
    <property type="term" value="P:signal peptide processing"/>
    <property type="evidence" value="ECO:0007669"/>
    <property type="project" value="InterPro"/>
</dbReference>
<comment type="subcellular location">
    <subcellularLocation>
        <location evidence="2">Cell membrane</location>
        <topology evidence="2">Single-pass type II membrane protein</topology>
    </subcellularLocation>
    <subcellularLocation>
        <location evidence="7">Membrane</location>
        <topology evidence="7">Single-pass type II membrane protein</topology>
    </subcellularLocation>
</comment>
<feature type="active site" evidence="6">
    <location>
        <position position="55"/>
    </location>
</feature>
<evidence type="ECO:0000256" key="1">
    <source>
        <dbReference type="ARBA" id="ARBA00000677"/>
    </source>
</evidence>
<gene>
    <name evidence="9" type="ORF">LARV_01672</name>
</gene>
<organism evidence="9">
    <name type="scientific">Longilinea arvoryzae</name>
    <dbReference type="NCBI Taxonomy" id="360412"/>
    <lineage>
        <taxon>Bacteria</taxon>
        <taxon>Bacillati</taxon>
        <taxon>Chloroflexota</taxon>
        <taxon>Anaerolineae</taxon>
        <taxon>Anaerolineales</taxon>
        <taxon>Anaerolineaceae</taxon>
        <taxon>Longilinea</taxon>
    </lineage>
</organism>
<dbReference type="GO" id="GO:0005886">
    <property type="term" value="C:plasma membrane"/>
    <property type="evidence" value="ECO:0007669"/>
    <property type="project" value="UniProtKB-SubCell"/>
</dbReference>
<accession>A0A0S7BEM0</accession>
<protein>
    <recommendedName>
        <fullName evidence="4 7">Signal peptidase I</fullName>
        <ecNumber evidence="4 7">3.4.21.89</ecNumber>
    </recommendedName>
</protein>
<dbReference type="PANTHER" id="PTHR43390">
    <property type="entry name" value="SIGNAL PEPTIDASE I"/>
    <property type="match status" value="1"/>
</dbReference>
<dbReference type="EC" id="3.4.21.89" evidence="4 7"/>
<feature type="active site" evidence="6">
    <location>
        <position position="98"/>
    </location>
</feature>
<dbReference type="SUPFAM" id="SSF51306">
    <property type="entry name" value="LexA/Signal peptidase"/>
    <property type="match status" value="1"/>
</dbReference>
<dbReference type="OrthoDB" id="9802919at2"/>
<dbReference type="InterPro" id="IPR000223">
    <property type="entry name" value="Pept_S26A_signal_pept_1"/>
</dbReference>
<evidence type="ECO:0000259" key="8">
    <source>
        <dbReference type="Pfam" id="PF10502"/>
    </source>
</evidence>
<dbReference type="PROSITE" id="PS00760">
    <property type="entry name" value="SPASE_I_2"/>
    <property type="match status" value="1"/>
</dbReference>
<dbReference type="InterPro" id="IPR019757">
    <property type="entry name" value="Pept_S26A_signal_pept_1_Lys-AS"/>
</dbReference>
<dbReference type="Pfam" id="PF10502">
    <property type="entry name" value="Peptidase_S26"/>
    <property type="match status" value="1"/>
</dbReference>
<keyword evidence="7" id="KW-0645">Protease</keyword>
<comment type="catalytic activity">
    <reaction evidence="1 7">
        <text>Cleavage of hydrophobic, N-terminal signal or leader sequences from secreted and periplasmic proteins.</text>
        <dbReference type="EC" id="3.4.21.89"/>
    </reaction>
</comment>
<name>A0A0S7BEM0_9CHLR</name>
<evidence type="ECO:0000313" key="10">
    <source>
        <dbReference type="Proteomes" id="UP000055060"/>
    </source>
</evidence>
<dbReference type="GO" id="GO:0004252">
    <property type="term" value="F:serine-type endopeptidase activity"/>
    <property type="evidence" value="ECO:0007669"/>
    <property type="project" value="InterPro"/>
</dbReference>
<sequence>MISESGPELPQPQENQPRNSLRSFLVELLQTVVLALVLYFLIDSVLARVRVENVSMEPTLQPGEFILVNKLAYRLGNVSNGDVVIFHYPLNPSEDYIKRVIGIPGDVVTVQNHQVTVNGTVLDEPYIMAPPNYNNTWTVPAGQIFVLGDNRNSSSDSHNWGFVPLENLVGKALVVYWPLDQMKILTHPNVVNAAN</sequence>
<evidence type="ECO:0000256" key="7">
    <source>
        <dbReference type="RuleBase" id="RU362042"/>
    </source>
</evidence>
<dbReference type="NCBIfam" id="TIGR02227">
    <property type="entry name" value="sigpep_I_bact"/>
    <property type="match status" value="1"/>
</dbReference>
<evidence type="ECO:0000256" key="5">
    <source>
        <dbReference type="ARBA" id="ARBA00022801"/>
    </source>
</evidence>
<evidence type="ECO:0000313" key="9">
    <source>
        <dbReference type="EMBL" id="GAP13913.1"/>
    </source>
</evidence>
<keyword evidence="5 7" id="KW-0378">Hydrolase</keyword>
<dbReference type="Gene3D" id="2.10.109.10">
    <property type="entry name" value="Umud Fragment, subunit A"/>
    <property type="match status" value="1"/>
</dbReference>
<dbReference type="InterPro" id="IPR019533">
    <property type="entry name" value="Peptidase_S26"/>
</dbReference>
<dbReference type="InterPro" id="IPR036286">
    <property type="entry name" value="LexA/Signal_pep-like_sf"/>
</dbReference>
<dbReference type="PROSITE" id="PS00761">
    <property type="entry name" value="SPASE_I_3"/>
    <property type="match status" value="1"/>
</dbReference>
<dbReference type="PRINTS" id="PR00727">
    <property type="entry name" value="LEADERPTASE"/>
</dbReference>
<comment type="similarity">
    <text evidence="3 7">Belongs to the peptidase S26 family.</text>
</comment>
<keyword evidence="7" id="KW-0472">Membrane</keyword>